<accession>A0A7C1FRY4</accession>
<evidence type="ECO:0000313" key="3">
    <source>
        <dbReference type="EMBL" id="HDX33538.1"/>
    </source>
</evidence>
<proteinExistence type="predicted"/>
<evidence type="ECO:0000256" key="2">
    <source>
        <dbReference type="SAM" id="SignalP"/>
    </source>
</evidence>
<organism evidence="3">
    <name type="scientific">Caldilinea aerophila</name>
    <dbReference type="NCBI Taxonomy" id="133453"/>
    <lineage>
        <taxon>Bacteria</taxon>
        <taxon>Bacillati</taxon>
        <taxon>Chloroflexota</taxon>
        <taxon>Caldilineae</taxon>
        <taxon>Caldilineales</taxon>
        <taxon>Caldilineaceae</taxon>
        <taxon>Caldilinea</taxon>
    </lineage>
</organism>
<feature type="signal peptide" evidence="2">
    <location>
        <begin position="1"/>
        <end position="20"/>
    </location>
</feature>
<dbReference type="PROSITE" id="PS51318">
    <property type="entry name" value="TAT"/>
    <property type="match status" value="1"/>
</dbReference>
<dbReference type="InterPro" id="IPR006311">
    <property type="entry name" value="TAT_signal"/>
</dbReference>
<dbReference type="InterPro" id="IPR017853">
    <property type="entry name" value="GH"/>
</dbReference>
<feature type="region of interest" description="Disordered" evidence="1">
    <location>
        <begin position="62"/>
        <end position="95"/>
    </location>
</feature>
<dbReference type="PROSITE" id="PS51257">
    <property type="entry name" value="PROKAR_LIPOPROTEIN"/>
    <property type="match status" value="1"/>
</dbReference>
<dbReference type="AlphaFoldDB" id="A0A7C1FRY4"/>
<protein>
    <recommendedName>
        <fullName evidence="4">Asl1-like glycosyl hydrolase catalytic domain-containing protein</fullName>
    </recommendedName>
</protein>
<name>A0A7C1FRY4_9CHLR</name>
<sequence>MSRRFFLHSMASGAAALALAACGRNQPTPTPPSAAVSSSVHGYTNYLPLIAAGKAEVAAAEPPLLPTPTKTPRPTDTPPPTPTPQATPFPPGPPSKLGLFVGHNHPSVFELLETLAVTVVKTLELDATFVADIKRISPRTRIIGRISLEQINLATLDPIAEAHRFVETLLPLADDPARRPYFDGWESYNEPVAANAEEMARFADFEAERTRLLGERGIRSVIGNFGTGQPPLELWEAFFPALQAAVQYDGWLGLHEYSAPTIYHLSTAEGRGRYPGVTPQDEGWLTLRYRKVYRDILAPAGLTLPLVMTELGVDGLVQNRPGPPEARGWQEFQQYWAEHGYGLWGPGAYVEQLVWYDNAMRQNDYVLGGAIFALAPTAGWETYDITGPCAGVLKQYLSVHAPA</sequence>
<reference evidence="3" key="1">
    <citation type="journal article" date="2020" name="mSystems">
        <title>Genome- and Community-Level Interaction Insights into Carbon Utilization and Element Cycling Functions of Hydrothermarchaeota in Hydrothermal Sediment.</title>
        <authorList>
            <person name="Zhou Z."/>
            <person name="Liu Y."/>
            <person name="Xu W."/>
            <person name="Pan J."/>
            <person name="Luo Z.H."/>
            <person name="Li M."/>
        </authorList>
    </citation>
    <scope>NUCLEOTIDE SEQUENCE [LARGE SCALE GENOMIC DNA]</scope>
    <source>
        <strain evidence="3">SpSt-289</strain>
    </source>
</reference>
<keyword evidence="2" id="KW-0732">Signal</keyword>
<gene>
    <name evidence="3" type="ORF">ENQ20_18940</name>
</gene>
<feature type="compositionally biased region" description="Pro residues" evidence="1">
    <location>
        <begin position="63"/>
        <end position="94"/>
    </location>
</feature>
<evidence type="ECO:0008006" key="4">
    <source>
        <dbReference type="Google" id="ProtNLM"/>
    </source>
</evidence>
<comment type="caution">
    <text evidence="3">The sequence shown here is derived from an EMBL/GenBank/DDBJ whole genome shotgun (WGS) entry which is preliminary data.</text>
</comment>
<evidence type="ECO:0000256" key="1">
    <source>
        <dbReference type="SAM" id="MobiDB-lite"/>
    </source>
</evidence>
<feature type="chain" id="PRO_5028242387" description="Asl1-like glycosyl hydrolase catalytic domain-containing protein" evidence="2">
    <location>
        <begin position="21"/>
        <end position="403"/>
    </location>
</feature>
<dbReference type="EMBL" id="DSMG01000194">
    <property type="protein sequence ID" value="HDX33538.1"/>
    <property type="molecule type" value="Genomic_DNA"/>
</dbReference>
<dbReference type="SUPFAM" id="SSF51445">
    <property type="entry name" value="(Trans)glycosidases"/>
    <property type="match status" value="1"/>
</dbReference>